<keyword evidence="5" id="KW-0804">Transcription</keyword>
<dbReference type="GO" id="GO:0046983">
    <property type="term" value="F:protein dimerization activity"/>
    <property type="evidence" value="ECO:0007669"/>
    <property type="project" value="InterPro"/>
</dbReference>
<dbReference type="Proteomes" id="UP000694558">
    <property type="component" value="Chromosome 9"/>
</dbReference>
<feature type="region of interest" description="Disordered" evidence="8">
    <location>
        <begin position="1"/>
        <end position="39"/>
    </location>
</feature>
<evidence type="ECO:0000256" key="8">
    <source>
        <dbReference type="SAM" id="MobiDB-lite"/>
    </source>
</evidence>
<comment type="subcellular location">
    <subcellularLocation>
        <location evidence="1">Nucleus</location>
    </subcellularLocation>
</comment>
<dbReference type="InterPro" id="IPR036638">
    <property type="entry name" value="HLH_DNA-bd_sf"/>
</dbReference>
<gene>
    <name evidence="10" type="primary">MLXIP</name>
</gene>
<sequence>MSLRQKYRRPPASVKQEQDDDSDAEEPHPGPRRAEGPESQIIHSGHFMVSSPHSEHPPKKGYDFDTVNKQTCQTYRFGKASTSHFSIDASLTKLFECMTLAYSGKLVSPKWKNFKGLKLLWRDKIRLNNAIWRAWYMQYVEKRENPVCHFVTPLDGSMDLDVHRPGIATEGKCWKRRIEIVIREYHKWRTYFKKRLQKHKDDDLSSLLKGPEEQLLLFGEVSPDMLRVSFYQDEETAARRVTRRLNETPAPMEMDTLFDMDVLMSEFSDTLFSTLASHQPIAWPNPREIAHAGNADMIQPGLIPLQPNLDFMDSFDPLQDLFHSLRQPAFPSVSPTASSISPLSSSSSQSQAQLMSSMQLATNHISPPGPLPIPSPMGSQTSPTGGRGDVQNYMPLFHGQVAPSDQAVVSSVSQQLSHDPLSQCLQGQDLGSAAPMVPSPLNNTSVLDETIAPSVITHTASSSVTPSDTAATISHCSEFGSLSTQSPPPPSQLQTLAPLPAAPVQHPQTFALPRPFQSSSANKIRPVQRIAPANTLPPSHLVFTGHTNAVIVTPTPLKADAVPNTGVVISSSHLAGVCIHPCVFTYVLTELSTSLCCVSTAVGLQSRRTTHISAEQKRRSNINIGFKTLCSLVPTLKSQSNITNAVTLQKTVDHIGKLQQERQQMQEEVRRLREEIDELNTSINFCQEQLPATGVPVRRHQLSHMQEKFNEYVKCRTLQNWKFWIFSIIIKPLFESFNGMVSTTSRAELCQTTLQWLDRHCSLPVLRPMVLSTLRQLSTTTSILSDPSLLPEEAMQAVTLTDL</sequence>
<feature type="domain" description="BHLH" evidence="9">
    <location>
        <begin position="606"/>
        <end position="658"/>
    </location>
</feature>
<reference evidence="10" key="2">
    <citation type="submission" date="2025-08" db="UniProtKB">
        <authorList>
            <consortium name="Ensembl"/>
        </authorList>
    </citation>
    <scope>IDENTIFICATION</scope>
</reference>
<dbReference type="GO" id="GO:0000981">
    <property type="term" value="F:DNA-binding transcription factor activity, RNA polymerase II-specific"/>
    <property type="evidence" value="ECO:0007669"/>
    <property type="project" value="TreeGrafter"/>
</dbReference>
<accession>A0A8D3B4M4</accession>
<dbReference type="PROSITE" id="PS50888">
    <property type="entry name" value="BHLH"/>
    <property type="match status" value="1"/>
</dbReference>
<dbReference type="FunFam" id="4.10.280.10:FF:000028">
    <property type="entry name" value="MLX interacting protein like"/>
    <property type="match status" value="1"/>
</dbReference>
<dbReference type="Pfam" id="PF00010">
    <property type="entry name" value="HLH"/>
    <property type="match status" value="1"/>
</dbReference>
<protein>
    <submittedName>
        <fullName evidence="10">MLX interacting protein</fullName>
    </submittedName>
</protein>
<dbReference type="Ensembl" id="ENSSMAT00000028756.2">
    <property type="protein sequence ID" value="ENSSMAP00000028405.1"/>
    <property type="gene ID" value="ENSSMAG00000017326.2"/>
</dbReference>
<keyword evidence="6" id="KW-0539">Nucleus</keyword>
<dbReference type="SUPFAM" id="SSF47459">
    <property type="entry name" value="HLH, helix-loop-helix DNA-binding domain"/>
    <property type="match status" value="1"/>
</dbReference>
<keyword evidence="2" id="KW-0597">Phosphoprotein</keyword>
<dbReference type="GO" id="GO:0000978">
    <property type="term" value="F:RNA polymerase II cis-regulatory region sequence-specific DNA binding"/>
    <property type="evidence" value="ECO:0007669"/>
    <property type="project" value="TreeGrafter"/>
</dbReference>
<dbReference type="PANTHER" id="PTHR15741:SF40">
    <property type="entry name" value="MLX-INTERACTING PROTEIN"/>
    <property type="match status" value="1"/>
</dbReference>
<evidence type="ECO:0000256" key="3">
    <source>
        <dbReference type="ARBA" id="ARBA00023015"/>
    </source>
</evidence>
<dbReference type="Gene3D" id="4.10.280.10">
    <property type="entry name" value="Helix-loop-helix DNA-binding domain"/>
    <property type="match status" value="1"/>
</dbReference>
<keyword evidence="3" id="KW-0805">Transcription regulation</keyword>
<dbReference type="GeneTree" id="ENSGT00940000158691"/>
<dbReference type="PANTHER" id="PTHR15741">
    <property type="entry name" value="BASIC HELIX-LOOP-HELIX ZIP TRANSCRIPTION FACTOR"/>
    <property type="match status" value="1"/>
</dbReference>
<dbReference type="GO" id="GO:0005634">
    <property type="term" value="C:nucleus"/>
    <property type="evidence" value="ECO:0007669"/>
    <property type="project" value="UniProtKB-SubCell"/>
</dbReference>
<evidence type="ECO:0000256" key="1">
    <source>
        <dbReference type="ARBA" id="ARBA00004123"/>
    </source>
</evidence>
<dbReference type="InterPro" id="IPR011598">
    <property type="entry name" value="bHLH_dom"/>
</dbReference>
<evidence type="ECO:0000313" key="10">
    <source>
        <dbReference type="Ensembl" id="ENSSMAP00000028405.1"/>
    </source>
</evidence>
<name>A0A8D3B4M4_SCOMX</name>
<evidence type="ECO:0000256" key="6">
    <source>
        <dbReference type="ARBA" id="ARBA00023242"/>
    </source>
</evidence>
<proteinExistence type="predicted"/>
<evidence type="ECO:0000313" key="11">
    <source>
        <dbReference type="Proteomes" id="UP000694558"/>
    </source>
</evidence>
<evidence type="ECO:0000259" key="9">
    <source>
        <dbReference type="PROSITE" id="PS50888"/>
    </source>
</evidence>
<evidence type="ECO:0000256" key="4">
    <source>
        <dbReference type="ARBA" id="ARBA00023125"/>
    </source>
</evidence>
<dbReference type="InterPro" id="IPR052207">
    <property type="entry name" value="Max-like/E-box_TFs"/>
</dbReference>
<evidence type="ECO:0000256" key="5">
    <source>
        <dbReference type="ARBA" id="ARBA00023163"/>
    </source>
</evidence>
<keyword evidence="7" id="KW-0175">Coiled coil</keyword>
<keyword evidence="4" id="KW-0238">DNA-binding</keyword>
<dbReference type="AlphaFoldDB" id="A0A8D3B4M4"/>
<dbReference type="SMART" id="SM00353">
    <property type="entry name" value="HLH"/>
    <property type="match status" value="1"/>
</dbReference>
<evidence type="ECO:0000256" key="7">
    <source>
        <dbReference type="SAM" id="Coils"/>
    </source>
</evidence>
<feature type="compositionally biased region" description="Basic and acidic residues" evidence="8">
    <location>
        <begin position="25"/>
        <end position="36"/>
    </location>
</feature>
<feature type="coiled-coil region" evidence="7">
    <location>
        <begin position="648"/>
        <end position="689"/>
    </location>
</feature>
<reference evidence="10" key="1">
    <citation type="submission" date="2023-05" db="EMBL/GenBank/DDBJ databases">
        <title>High-quality long-read genome of Scophthalmus maximus.</title>
        <authorList>
            <person name="Lien S."/>
            <person name="Martinez P."/>
        </authorList>
    </citation>
    <scope>NUCLEOTIDE SEQUENCE [LARGE SCALE GENOMIC DNA]</scope>
</reference>
<evidence type="ECO:0000256" key="2">
    <source>
        <dbReference type="ARBA" id="ARBA00022553"/>
    </source>
</evidence>
<organism evidence="10 11">
    <name type="scientific">Scophthalmus maximus</name>
    <name type="common">Turbot</name>
    <name type="synonym">Psetta maxima</name>
    <dbReference type="NCBI Taxonomy" id="52904"/>
    <lineage>
        <taxon>Eukaryota</taxon>
        <taxon>Metazoa</taxon>
        <taxon>Chordata</taxon>
        <taxon>Craniata</taxon>
        <taxon>Vertebrata</taxon>
        <taxon>Euteleostomi</taxon>
        <taxon>Actinopterygii</taxon>
        <taxon>Neopterygii</taxon>
        <taxon>Teleostei</taxon>
        <taxon>Neoteleostei</taxon>
        <taxon>Acanthomorphata</taxon>
        <taxon>Carangaria</taxon>
        <taxon>Pleuronectiformes</taxon>
        <taxon>Pleuronectoidei</taxon>
        <taxon>Scophthalmidae</taxon>
        <taxon>Scophthalmus</taxon>
    </lineage>
</organism>
<dbReference type="OMA" id="TEFHSSI"/>